<dbReference type="AlphaFoldDB" id="A0A5C6Q803"/>
<gene>
    <name evidence="2" type="ORF">ESZ36_18800</name>
</gene>
<evidence type="ECO:0000256" key="1">
    <source>
        <dbReference type="SAM" id="MobiDB-lite"/>
    </source>
</evidence>
<dbReference type="RefSeq" id="WP_146790728.1">
    <property type="nucleotide sequence ID" value="NZ_VOLT01000012.1"/>
</dbReference>
<evidence type="ECO:0000313" key="2">
    <source>
        <dbReference type="EMBL" id="TWX64750.1"/>
    </source>
</evidence>
<dbReference type="OrthoDB" id="6228912at2"/>
<accession>A0A5C6Q803</accession>
<sequence length="84" mass="9300">MSKVIQVLEKIGQMADADIAQILLDNKLNAALSEAVINKNVVSLERQLDICPEIVCFLLPAKDEDEEESNTEEEQSEAQSVVNE</sequence>
<proteinExistence type="predicted"/>
<organism evidence="2 3">
    <name type="scientific">Colwellia demingiae</name>
    <dbReference type="NCBI Taxonomy" id="89401"/>
    <lineage>
        <taxon>Bacteria</taxon>
        <taxon>Pseudomonadati</taxon>
        <taxon>Pseudomonadota</taxon>
        <taxon>Gammaproteobacteria</taxon>
        <taxon>Alteromonadales</taxon>
        <taxon>Colwelliaceae</taxon>
        <taxon>Colwellia</taxon>
    </lineage>
</organism>
<dbReference type="EMBL" id="VOLT01000012">
    <property type="protein sequence ID" value="TWX64750.1"/>
    <property type="molecule type" value="Genomic_DNA"/>
</dbReference>
<evidence type="ECO:0000313" key="3">
    <source>
        <dbReference type="Proteomes" id="UP000321822"/>
    </source>
</evidence>
<dbReference type="Proteomes" id="UP000321822">
    <property type="component" value="Unassembled WGS sequence"/>
</dbReference>
<keyword evidence="3" id="KW-1185">Reference proteome</keyword>
<reference evidence="2 3" key="1">
    <citation type="submission" date="2019-07" db="EMBL/GenBank/DDBJ databases">
        <title>Genomes of sea-ice associated Colwellia species.</title>
        <authorList>
            <person name="Bowman J.P."/>
        </authorList>
    </citation>
    <scope>NUCLEOTIDE SEQUENCE [LARGE SCALE GENOMIC DNA]</scope>
    <source>
        <strain evidence="2 3">ACAM 459</strain>
    </source>
</reference>
<name>A0A5C6Q803_9GAMM</name>
<comment type="caution">
    <text evidence="2">The sequence shown here is derived from an EMBL/GenBank/DDBJ whole genome shotgun (WGS) entry which is preliminary data.</text>
</comment>
<feature type="compositionally biased region" description="Acidic residues" evidence="1">
    <location>
        <begin position="64"/>
        <end position="76"/>
    </location>
</feature>
<feature type="region of interest" description="Disordered" evidence="1">
    <location>
        <begin position="64"/>
        <end position="84"/>
    </location>
</feature>
<protein>
    <submittedName>
        <fullName evidence="2">Uncharacterized protein</fullName>
    </submittedName>
</protein>